<organism evidence="2 3">
    <name type="scientific">Lithospermum erythrorhizon</name>
    <name type="common">Purple gromwell</name>
    <name type="synonym">Lithospermum officinale var. erythrorhizon</name>
    <dbReference type="NCBI Taxonomy" id="34254"/>
    <lineage>
        <taxon>Eukaryota</taxon>
        <taxon>Viridiplantae</taxon>
        <taxon>Streptophyta</taxon>
        <taxon>Embryophyta</taxon>
        <taxon>Tracheophyta</taxon>
        <taxon>Spermatophyta</taxon>
        <taxon>Magnoliopsida</taxon>
        <taxon>eudicotyledons</taxon>
        <taxon>Gunneridae</taxon>
        <taxon>Pentapetalae</taxon>
        <taxon>asterids</taxon>
        <taxon>lamiids</taxon>
        <taxon>Boraginales</taxon>
        <taxon>Boraginaceae</taxon>
        <taxon>Boraginoideae</taxon>
        <taxon>Lithospermeae</taxon>
        <taxon>Lithospermum</taxon>
    </lineage>
</organism>
<evidence type="ECO:0000259" key="1">
    <source>
        <dbReference type="Pfam" id="PF13976"/>
    </source>
</evidence>
<dbReference type="Proteomes" id="UP001454036">
    <property type="component" value="Unassembled WGS sequence"/>
</dbReference>
<evidence type="ECO:0000313" key="2">
    <source>
        <dbReference type="EMBL" id="GAA0154445.1"/>
    </source>
</evidence>
<accession>A0AAV3PVT7</accession>
<dbReference type="Pfam" id="PF13976">
    <property type="entry name" value="gag_pre-integrs"/>
    <property type="match status" value="1"/>
</dbReference>
<sequence length="148" mass="16442">MIASLVQQEVGKALKGMEEGSSAYEVNMTCYSDFADSSLSHYVNNVVLDYRAQKVIVVAKVINGLYILNSSSFHDLTVGVYASFILVFSKYNSFVALCFVNKTNLFDIKTWHSRLGHASEGVLSHVPVLRDINTINKEPYVVCPLAKK</sequence>
<dbReference type="AlphaFoldDB" id="A0AAV3PVT7"/>
<proteinExistence type="predicted"/>
<reference evidence="2 3" key="1">
    <citation type="submission" date="2024-01" db="EMBL/GenBank/DDBJ databases">
        <title>The complete chloroplast genome sequence of Lithospermum erythrorhizon: insights into the phylogenetic relationship among Boraginaceae species and the maternal lineages of purple gromwells.</title>
        <authorList>
            <person name="Okada T."/>
            <person name="Watanabe K."/>
        </authorList>
    </citation>
    <scope>NUCLEOTIDE SEQUENCE [LARGE SCALE GENOMIC DNA]</scope>
</reference>
<protein>
    <recommendedName>
        <fullName evidence="1">GAG-pre-integrase domain-containing protein</fullName>
    </recommendedName>
</protein>
<feature type="domain" description="GAG-pre-integrase" evidence="1">
    <location>
        <begin position="98"/>
        <end position="147"/>
    </location>
</feature>
<keyword evidence="3" id="KW-1185">Reference proteome</keyword>
<evidence type="ECO:0000313" key="3">
    <source>
        <dbReference type="Proteomes" id="UP001454036"/>
    </source>
</evidence>
<comment type="caution">
    <text evidence="2">The sequence shown here is derived from an EMBL/GenBank/DDBJ whole genome shotgun (WGS) entry which is preliminary data.</text>
</comment>
<dbReference type="EMBL" id="BAABME010018615">
    <property type="protein sequence ID" value="GAA0154445.1"/>
    <property type="molecule type" value="Genomic_DNA"/>
</dbReference>
<name>A0AAV3PVT7_LITER</name>
<dbReference type="InterPro" id="IPR025724">
    <property type="entry name" value="GAG-pre-integrase_dom"/>
</dbReference>
<gene>
    <name evidence="2" type="ORF">LIER_37884</name>
</gene>